<evidence type="ECO:0000259" key="23">
    <source>
        <dbReference type="PROSITE" id="PS50011"/>
    </source>
</evidence>
<dbReference type="SUPFAM" id="SSF52058">
    <property type="entry name" value="L domain-like"/>
    <property type="match status" value="1"/>
</dbReference>
<dbReference type="FunFam" id="1.10.510.10:FF:000358">
    <property type="entry name" value="Putative leucine-rich repeat receptor-like serine/threonine-protein kinase"/>
    <property type="match status" value="1"/>
</dbReference>
<comment type="caution">
    <text evidence="24">The sequence shown here is derived from an EMBL/GenBank/DDBJ whole genome shotgun (WGS) entry which is preliminary data.</text>
</comment>
<keyword evidence="18" id="KW-0325">Glycoprotein</keyword>
<evidence type="ECO:0000256" key="7">
    <source>
        <dbReference type="ARBA" id="ARBA00022614"/>
    </source>
</evidence>
<comment type="subcellular location">
    <subcellularLocation>
        <location evidence="1">Cell membrane</location>
        <topology evidence="1">Single-pass membrane protein</topology>
    </subcellularLocation>
</comment>
<gene>
    <name evidence="24" type="ORF">KI387_019267</name>
</gene>
<name>A0AA38G9U2_TAXCH</name>
<dbReference type="OMA" id="WIMLLEI"/>
<keyword evidence="11" id="KW-0677">Repeat</keyword>
<dbReference type="InterPro" id="IPR001611">
    <property type="entry name" value="Leu-rich_rpt"/>
</dbReference>
<keyword evidence="15 22" id="KW-1133">Transmembrane helix</keyword>
<dbReference type="Pfam" id="PF00069">
    <property type="entry name" value="Pkinase"/>
    <property type="match status" value="1"/>
</dbReference>
<evidence type="ECO:0000256" key="15">
    <source>
        <dbReference type="ARBA" id="ARBA00022989"/>
    </source>
</evidence>
<protein>
    <recommendedName>
        <fullName evidence="3">non-specific serine/threonine protein kinase</fullName>
        <ecNumber evidence="3">2.7.11.1</ecNumber>
    </recommendedName>
</protein>
<evidence type="ECO:0000256" key="20">
    <source>
        <dbReference type="ARBA" id="ARBA00048679"/>
    </source>
</evidence>
<dbReference type="EC" id="2.7.11.1" evidence="3"/>
<dbReference type="PROSITE" id="PS00108">
    <property type="entry name" value="PROTEIN_KINASE_ST"/>
    <property type="match status" value="1"/>
</dbReference>
<evidence type="ECO:0000256" key="13">
    <source>
        <dbReference type="ARBA" id="ARBA00022777"/>
    </source>
</evidence>
<dbReference type="SMART" id="SM00220">
    <property type="entry name" value="S_TKc"/>
    <property type="match status" value="1"/>
</dbReference>
<keyword evidence="5" id="KW-0723">Serine/threonine-protein kinase</keyword>
<evidence type="ECO:0000256" key="17">
    <source>
        <dbReference type="ARBA" id="ARBA00023170"/>
    </source>
</evidence>
<dbReference type="GO" id="GO:0004674">
    <property type="term" value="F:protein serine/threonine kinase activity"/>
    <property type="evidence" value="ECO:0007669"/>
    <property type="project" value="UniProtKB-KW"/>
</dbReference>
<keyword evidence="10" id="KW-0732">Signal</keyword>
<evidence type="ECO:0000256" key="9">
    <source>
        <dbReference type="ARBA" id="ARBA00022692"/>
    </source>
</evidence>
<evidence type="ECO:0000313" key="24">
    <source>
        <dbReference type="EMBL" id="KAH9317498.1"/>
    </source>
</evidence>
<dbReference type="Gene3D" id="1.10.510.10">
    <property type="entry name" value="Transferase(Phosphotransferase) domain 1"/>
    <property type="match status" value="1"/>
</dbReference>
<keyword evidence="12 21" id="KW-0547">Nucleotide-binding</keyword>
<dbReference type="InterPro" id="IPR017441">
    <property type="entry name" value="Protein_kinase_ATP_BS"/>
</dbReference>
<evidence type="ECO:0000256" key="16">
    <source>
        <dbReference type="ARBA" id="ARBA00023136"/>
    </source>
</evidence>
<dbReference type="Proteomes" id="UP000824469">
    <property type="component" value="Unassembled WGS sequence"/>
</dbReference>
<keyword evidence="17" id="KW-0675">Receptor</keyword>
<keyword evidence="6" id="KW-0597">Phosphoprotein</keyword>
<dbReference type="InterPro" id="IPR011009">
    <property type="entry name" value="Kinase-like_dom_sf"/>
</dbReference>
<dbReference type="PROSITE" id="PS50011">
    <property type="entry name" value="PROTEIN_KINASE_DOM"/>
    <property type="match status" value="1"/>
</dbReference>
<dbReference type="FunFam" id="3.80.10.10:FF:000111">
    <property type="entry name" value="LRR receptor-like serine/threonine-protein kinase ERECTA"/>
    <property type="match status" value="1"/>
</dbReference>
<evidence type="ECO:0000256" key="3">
    <source>
        <dbReference type="ARBA" id="ARBA00012513"/>
    </source>
</evidence>
<keyword evidence="7" id="KW-0433">Leucine-rich repeat</keyword>
<dbReference type="InterPro" id="IPR008271">
    <property type="entry name" value="Ser/Thr_kinase_AS"/>
</dbReference>
<keyword evidence="16 22" id="KW-0472">Membrane</keyword>
<dbReference type="Gene3D" id="3.30.200.20">
    <property type="entry name" value="Phosphorylase Kinase, domain 1"/>
    <property type="match status" value="1"/>
</dbReference>
<dbReference type="PANTHER" id="PTHR27008">
    <property type="entry name" value="OS04G0122200 PROTEIN"/>
    <property type="match status" value="1"/>
</dbReference>
<evidence type="ECO:0000256" key="5">
    <source>
        <dbReference type="ARBA" id="ARBA00022527"/>
    </source>
</evidence>
<dbReference type="Gene3D" id="3.80.10.10">
    <property type="entry name" value="Ribonuclease Inhibitor"/>
    <property type="match status" value="1"/>
</dbReference>
<evidence type="ECO:0000256" key="18">
    <source>
        <dbReference type="ARBA" id="ARBA00023180"/>
    </source>
</evidence>
<dbReference type="InterPro" id="IPR032675">
    <property type="entry name" value="LRR_dom_sf"/>
</dbReference>
<feature type="binding site" evidence="21">
    <location>
        <position position="319"/>
    </location>
    <ligand>
        <name>ATP</name>
        <dbReference type="ChEBI" id="CHEBI:30616"/>
    </ligand>
</feature>
<dbReference type="InterPro" id="IPR051809">
    <property type="entry name" value="Plant_receptor-like_S/T_kinase"/>
</dbReference>
<reference evidence="24 25" key="1">
    <citation type="journal article" date="2021" name="Nat. Plants">
        <title>The Taxus genome provides insights into paclitaxel biosynthesis.</title>
        <authorList>
            <person name="Xiong X."/>
            <person name="Gou J."/>
            <person name="Liao Q."/>
            <person name="Li Y."/>
            <person name="Zhou Q."/>
            <person name="Bi G."/>
            <person name="Li C."/>
            <person name="Du R."/>
            <person name="Wang X."/>
            <person name="Sun T."/>
            <person name="Guo L."/>
            <person name="Liang H."/>
            <person name="Lu P."/>
            <person name="Wu Y."/>
            <person name="Zhang Z."/>
            <person name="Ro D.K."/>
            <person name="Shang Y."/>
            <person name="Huang S."/>
            <person name="Yan J."/>
        </authorList>
    </citation>
    <scope>NUCLEOTIDE SEQUENCE [LARGE SCALE GENOMIC DNA]</scope>
    <source>
        <strain evidence="24">Ta-2019</strain>
    </source>
</reference>
<evidence type="ECO:0000313" key="25">
    <source>
        <dbReference type="Proteomes" id="UP000824469"/>
    </source>
</evidence>
<keyword evidence="14 21" id="KW-0067">ATP-binding</keyword>
<dbReference type="GO" id="GO:0005886">
    <property type="term" value="C:plasma membrane"/>
    <property type="evidence" value="ECO:0007669"/>
    <property type="project" value="UniProtKB-SubCell"/>
</dbReference>
<evidence type="ECO:0000256" key="6">
    <source>
        <dbReference type="ARBA" id="ARBA00022553"/>
    </source>
</evidence>
<dbReference type="FunFam" id="3.80.10.10:FF:000041">
    <property type="entry name" value="LRR receptor-like serine/threonine-protein kinase ERECTA"/>
    <property type="match status" value="1"/>
</dbReference>
<keyword evidence="8" id="KW-0808">Transferase</keyword>
<evidence type="ECO:0000256" key="22">
    <source>
        <dbReference type="SAM" id="Phobius"/>
    </source>
</evidence>
<organism evidence="24 25">
    <name type="scientific">Taxus chinensis</name>
    <name type="common">Chinese yew</name>
    <name type="synonym">Taxus wallichiana var. chinensis</name>
    <dbReference type="NCBI Taxonomy" id="29808"/>
    <lineage>
        <taxon>Eukaryota</taxon>
        <taxon>Viridiplantae</taxon>
        <taxon>Streptophyta</taxon>
        <taxon>Embryophyta</taxon>
        <taxon>Tracheophyta</taxon>
        <taxon>Spermatophyta</taxon>
        <taxon>Pinopsida</taxon>
        <taxon>Pinidae</taxon>
        <taxon>Conifers II</taxon>
        <taxon>Cupressales</taxon>
        <taxon>Taxaceae</taxon>
        <taxon>Taxus</taxon>
    </lineage>
</organism>
<evidence type="ECO:0000256" key="14">
    <source>
        <dbReference type="ARBA" id="ARBA00022840"/>
    </source>
</evidence>
<dbReference type="PANTHER" id="PTHR27008:SF281">
    <property type="entry name" value="OS06G0186100 PROTEIN"/>
    <property type="match status" value="1"/>
</dbReference>
<evidence type="ECO:0000256" key="4">
    <source>
        <dbReference type="ARBA" id="ARBA00022475"/>
    </source>
</evidence>
<evidence type="ECO:0000256" key="8">
    <source>
        <dbReference type="ARBA" id="ARBA00022679"/>
    </source>
</evidence>
<dbReference type="AlphaFoldDB" id="A0AA38G9U2"/>
<comment type="catalytic activity">
    <reaction evidence="19">
        <text>L-threonyl-[protein] + ATP = O-phospho-L-threonyl-[protein] + ADP + H(+)</text>
        <dbReference type="Rhea" id="RHEA:46608"/>
        <dbReference type="Rhea" id="RHEA-COMP:11060"/>
        <dbReference type="Rhea" id="RHEA-COMP:11605"/>
        <dbReference type="ChEBI" id="CHEBI:15378"/>
        <dbReference type="ChEBI" id="CHEBI:30013"/>
        <dbReference type="ChEBI" id="CHEBI:30616"/>
        <dbReference type="ChEBI" id="CHEBI:61977"/>
        <dbReference type="ChEBI" id="CHEBI:456216"/>
        <dbReference type="EC" id="2.7.11.1"/>
    </reaction>
</comment>
<dbReference type="PROSITE" id="PS00107">
    <property type="entry name" value="PROTEIN_KINASE_ATP"/>
    <property type="match status" value="1"/>
</dbReference>
<sequence>MKSLGMLDVSWNQLSGGIPDSLGELQQLRRLVLHHNRFSGAIPVGLSRCPNLELVDFSHNELEGNIPGEFLTSLKNIQFYLNLSWNVFEGPLPKEISTIVSAQAIDISGNKLGEEIPGILGNCIALEHLNLSHNSFSGPIPDALGKLKYLQDIDLSSNFLSGAIPMSLRQLKVLGYINLCFNNLSGSIPEGGLFSNKTVTKLFLGNPGLCGPKRYLLPSCLKHRKGKPLPHIKIILPVAGASTFFLCSIVLGILWRHKFSRQKFRLSNFMSGRLGYPKFSYQDLFLATNGLNRTNLLGQGTFGSVYKGILRNDRVVAIKVLNVQNEEDEKIFKSECKVLGRIRHRNLIRVISACSYPGFKALVLQFASNGSLEKHLYPHSNEEDVCQLGLAECLNIAIDVAHGIEYLHHDSPIQVVHCDLKPSNVLLDADMTAIITDFGISRLISTTNSMDSLHSSFSLRGSIGYIAPEYGLGGRVSTTGDVYSYGILLLEMVTRKKPTDAIFVGDLNLQKWVRSALPDRLVDIVDSSLLRSVNLEQSRCLISFIHVGVLCTNDSPQERPTMRDVGRGLESLRSTFIGSIAAASNFTATISDLVQQPYTGPRAERVSDSQSSSF</sequence>
<dbReference type="Pfam" id="PF00560">
    <property type="entry name" value="LRR_1"/>
    <property type="match status" value="5"/>
</dbReference>
<dbReference type="GO" id="GO:0005524">
    <property type="term" value="F:ATP binding"/>
    <property type="evidence" value="ECO:0007669"/>
    <property type="project" value="UniProtKB-UniRule"/>
</dbReference>
<accession>A0AA38G9U2</accession>
<proteinExistence type="inferred from homology"/>
<feature type="domain" description="Protein kinase" evidence="23">
    <location>
        <begin position="291"/>
        <end position="577"/>
    </location>
</feature>
<feature type="transmembrane region" description="Helical" evidence="22">
    <location>
        <begin position="234"/>
        <end position="255"/>
    </location>
</feature>
<comment type="catalytic activity">
    <reaction evidence="20">
        <text>L-seryl-[protein] + ATP = O-phospho-L-seryl-[protein] + ADP + H(+)</text>
        <dbReference type="Rhea" id="RHEA:17989"/>
        <dbReference type="Rhea" id="RHEA-COMP:9863"/>
        <dbReference type="Rhea" id="RHEA-COMP:11604"/>
        <dbReference type="ChEBI" id="CHEBI:15378"/>
        <dbReference type="ChEBI" id="CHEBI:29999"/>
        <dbReference type="ChEBI" id="CHEBI:30616"/>
        <dbReference type="ChEBI" id="CHEBI:83421"/>
        <dbReference type="ChEBI" id="CHEBI:456216"/>
        <dbReference type="EC" id="2.7.11.1"/>
    </reaction>
</comment>
<evidence type="ECO:0000256" key="19">
    <source>
        <dbReference type="ARBA" id="ARBA00047899"/>
    </source>
</evidence>
<evidence type="ECO:0000256" key="2">
    <source>
        <dbReference type="ARBA" id="ARBA00009592"/>
    </source>
</evidence>
<comment type="similarity">
    <text evidence="2">Belongs to the RLP family.</text>
</comment>
<keyword evidence="9 22" id="KW-0812">Transmembrane</keyword>
<evidence type="ECO:0000256" key="10">
    <source>
        <dbReference type="ARBA" id="ARBA00022729"/>
    </source>
</evidence>
<dbReference type="InterPro" id="IPR000719">
    <property type="entry name" value="Prot_kinase_dom"/>
</dbReference>
<keyword evidence="25" id="KW-1185">Reference proteome</keyword>
<dbReference type="SUPFAM" id="SSF56112">
    <property type="entry name" value="Protein kinase-like (PK-like)"/>
    <property type="match status" value="1"/>
</dbReference>
<dbReference type="CDD" id="cd14066">
    <property type="entry name" value="STKc_IRAK"/>
    <property type="match status" value="1"/>
</dbReference>
<evidence type="ECO:0000256" key="21">
    <source>
        <dbReference type="PROSITE-ProRule" id="PRU10141"/>
    </source>
</evidence>
<keyword evidence="4" id="KW-1003">Cell membrane</keyword>
<keyword evidence="13" id="KW-0418">Kinase</keyword>
<dbReference type="EMBL" id="JAHRHJ020000004">
    <property type="protein sequence ID" value="KAH9317498.1"/>
    <property type="molecule type" value="Genomic_DNA"/>
</dbReference>
<evidence type="ECO:0000256" key="12">
    <source>
        <dbReference type="ARBA" id="ARBA00022741"/>
    </source>
</evidence>
<evidence type="ECO:0000256" key="11">
    <source>
        <dbReference type="ARBA" id="ARBA00022737"/>
    </source>
</evidence>
<evidence type="ECO:0000256" key="1">
    <source>
        <dbReference type="ARBA" id="ARBA00004162"/>
    </source>
</evidence>